<evidence type="ECO:0000313" key="6">
    <source>
        <dbReference type="EMBL" id="GLW74472.1"/>
    </source>
</evidence>
<dbReference type="Pfam" id="PF19263">
    <property type="entry name" value="DUF5906"/>
    <property type="match status" value="1"/>
</dbReference>
<feature type="compositionally biased region" description="Pro residues" evidence="4">
    <location>
        <begin position="26"/>
        <end position="36"/>
    </location>
</feature>
<proteinExistence type="predicted"/>
<dbReference type="GO" id="GO:0005524">
    <property type="term" value="F:ATP binding"/>
    <property type="evidence" value="ECO:0007669"/>
    <property type="project" value="UniProtKB-KW"/>
</dbReference>
<evidence type="ECO:0000256" key="2">
    <source>
        <dbReference type="ARBA" id="ARBA00022801"/>
    </source>
</evidence>
<dbReference type="SUPFAM" id="SSF52540">
    <property type="entry name" value="P-loop containing nucleoside triphosphate hydrolases"/>
    <property type="match status" value="1"/>
</dbReference>
<comment type="caution">
    <text evidence="6">The sequence shown here is derived from an EMBL/GenBank/DDBJ whole genome shotgun (WGS) entry which is preliminary data.</text>
</comment>
<dbReference type="PANTHER" id="PTHR35372:SF2">
    <property type="entry name" value="SF3 HELICASE DOMAIN-CONTAINING PROTEIN"/>
    <property type="match status" value="1"/>
</dbReference>
<keyword evidence="1" id="KW-0547">Nucleotide-binding</keyword>
<evidence type="ECO:0000259" key="5">
    <source>
        <dbReference type="PROSITE" id="PS51206"/>
    </source>
</evidence>
<dbReference type="SMART" id="SM00885">
    <property type="entry name" value="D5_N"/>
    <property type="match status" value="1"/>
</dbReference>
<dbReference type="InterPro" id="IPR051620">
    <property type="entry name" value="ORF904-like_C"/>
</dbReference>
<sequence>MNPSDTPGTGPFDPVAAAQQILAATPSPPTADPANPPARHTPVLDPVQDSLLDIPAAPAAPADNRLPAALQAQPRPTAHLSLPAPTLTATPAGLLPDSLSDRGNAKLFVSLYGGDYRYVPGLGWYRWAGHRWEIDETDTVLWAAGDLAEQLALHDPTGTYTTTELRRHRKRALSTSGMTAMLEQAKAAPGMVMHAFALDADPYALCTPGGVVDLRTGLMTAPDPRTQRHSRSTTVAPVDMPTPRWTRFLEDTFGTDPAGREMIDFLHLCLGYSISGDVGAQIMPFLYGKGKNGKSVLLDVMLQLMGDYADAAPPGFLMAKAFDSHPTDLAELHGRRIILCSELKPGDRFDEGRFKLLTGGDKIKARRMRQDFFSFTPTHKLWLLGNHRPEVNSGGFAFWRRMRLIPFERVVAEERKIDNLASLLASEEGPGILAWLVTGARRYFAGEKDLTGPQSVQLATTAYAETEDSTGRFLTDACKIADGLRAEQSQLYSAYSRWCAEEGANPASARAFAARVRDTLGMTSPKQMVLSNSRKYYPGIGLLADEEPQP</sequence>
<name>A0A9W6QHB7_9ACTN</name>
<dbReference type="Proteomes" id="UP001165041">
    <property type="component" value="Unassembled WGS sequence"/>
</dbReference>
<keyword evidence="3" id="KW-0067">ATP-binding</keyword>
<gene>
    <name evidence="6" type="ORF">Kpho02_67700</name>
</gene>
<dbReference type="GO" id="GO:0016787">
    <property type="term" value="F:hydrolase activity"/>
    <property type="evidence" value="ECO:0007669"/>
    <property type="project" value="UniProtKB-KW"/>
</dbReference>
<reference evidence="6" key="1">
    <citation type="submission" date="2023-02" db="EMBL/GenBank/DDBJ databases">
        <title>Kitasatospora phosalacinea NBRC 14627.</title>
        <authorList>
            <person name="Ichikawa N."/>
            <person name="Sato H."/>
            <person name="Tonouchi N."/>
        </authorList>
    </citation>
    <scope>NUCLEOTIDE SEQUENCE</scope>
    <source>
        <strain evidence="6">NBRC 14627</strain>
    </source>
</reference>
<dbReference type="PROSITE" id="PS51206">
    <property type="entry name" value="SF3_HELICASE_1"/>
    <property type="match status" value="1"/>
</dbReference>
<dbReference type="InterPro" id="IPR014015">
    <property type="entry name" value="Helicase_SF3_DNA-vir"/>
</dbReference>
<accession>A0A9W6QHB7</accession>
<evidence type="ECO:0000256" key="4">
    <source>
        <dbReference type="SAM" id="MobiDB-lite"/>
    </source>
</evidence>
<evidence type="ECO:0000256" key="1">
    <source>
        <dbReference type="ARBA" id="ARBA00022741"/>
    </source>
</evidence>
<dbReference type="NCBIfam" id="TIGR01613">
    <property type="entry name" value="primase_Cterm"/>
    <property type="match status" value="1"/>
</dbReference>
<dbReference type="AlphaFoldDB" id="A0A9W6QHB7"/>
<protein>
    <submittedName>
        <fullName evidence="6">DNA primase/helicase</fullName>
    </submittedName>
</protein>
<dbReference type="PANTHER" id="PTHR35372">
    <property type="entry name" value="ATP BINDING PROTEIN-RELATED"/>
    <property type="match status" value="1"/>
</dbReference>
<dbReference type="EMBL" id="BSSA01000035">
    <property type="protein sequence ID" value="GLW74472.1"/>
    <property type="molecule type" value="Genomic_DNA"/>
</dbReference>
<evidence type="ECO:0000256" key="3">
    <source>
        <dbReference type="ARBA" id="ARBA00022840"/>
    </source>
</evidence>
<dbReference type="InterPro" id="IPR006500">
    <property type="entry name" value="Helicase_put_C_phage/plasmid"/>
</dbReference>
<dbReference type="RefSeq" id="WP_285740057.1">
    <property type="nucleotide sequence ID" value="NZ_BSSA01000035.1"/>
</dbReference>
<dbReference type="Pfam" id="PF08706">
    <property type="entry name" value="D5_N"/>
    <property type="match status" value="1"/>
</dbReference>
<dbReference type="Gene3D" id="3.40.50.300">
    <property type="entry name" value="P-loop containing nucleotide triphosphate hydrolases"/>
    <property type="match status" value="1"/>
</dbReference>
<dbReference type="InterPro" id="IPR027417">
    <property type="entry name" value="P-loop_NTPase"/>
</dbReference>
<feature type="region of interest" description="Disordered" evidence="4">
    <location>
        <begin position="1"/>
        <end position="45"/>
    </location>
</feature>
<evidence type="ECO:0000313" key="7">
    <source>
        <dbReference type="Proteomes" id="UP001165041"/>
    </source>
</evidence>
<organism evidence="6 7">
    <name type="scientific">Kitasatospora phosalacinea</name>
    <dbReference type="NCBI Taxonomy" id="2065"/>
    <lineage>
        <taxon>Bacteria</taxon>
        <taxon>Bacillati</taxon>
        <taxon>Actinomycetota</taxon>
        <taxon>Actinomycetes</taxon>
        <taxon>Kitasatosporales</taxon>
        <taxon>Streptomycetaceae</taxon>
        <taxon>Kitasatospora</taxon>
    </lineage>
</organism>
<dbReference type="InterPro" id="IPR014818">
    <property type="entry name" value="Phage/plasmid_primase_P4_C"/>
</dbReference>
<keyword evidence="2" id="KW-0378">Hydrolase</keyword>
<dbReference type="InterPro" id="IPR045455">
    <property type="entry name" value="NrS-1_pol-like_helicase"/>
</dbReference>
<feature type="domain" description="SF3 helicase" evidence="5">
    <location>
        <begin position="261"/>
        <end position="420"/>
    </location>
</feature>